<keyword evidence="2" id="KW-1185">Reference proteome</keyword>
<reference evidence="1 2" key="1">
    <citation type="journal article" date="2024" name="Plant J.">
        <title>Genome sequences and population genomics reveal climatic adaptation and genomic divergence between two closely related sweetgum species.</title>
        <authorList>
            <person name="Xu W.Q."/>
            <person name="Ren C.Q."/>
            <person name="Zhang X.Y."/>
            <person name="Comes H.P."/>
            <person name="Liu X.H."/>
            <person name="Li Y.G."/>
            <person name="Kettle C.J."/>
            <person name="Jalonen R."/>
            <person name="Gaisberger H."/>
            <person name="Ma Y.Z."/>
            <person name="Qiu Y.X."/>
        </authorList>
    </citation>
    <scope>NUCLEOTIDE SEQUENCE [LARGE SCALE GENOMIC DNA]</scope>
    <source>
        <strain evidence="1">Hangzhou</strain>
    </source>
</reference>
<dbReference type="AlphaFoldDB" id="A0AAP0WU72"/>
<dbReference type="Proteomes" id="UP001415857">
    <property type="component" value="Unassembled WGS sequence"/>
</dbReference>
<sequence length="195" mass="22117">MALLCSEDKYLVQEMEGPIVKFVLSNPDVESCSDIDCWILFLSNNNIQDFTLRIWRAVICLSRVAENVEHLVEGRTSNLIKVFGCLPVIENLCVSGYFLKFLAVGNVLKRLPMTLKHMKILRMGDLRFAKMDEISCALCLIRSSPNLQELKIWASRNTSSFMEPCCTISARTRLLKLAFEPTSKSDDRTSIWCGA</sequence>
<dbReference type="EMBL" id="JBBPBK010000010">
    <property type="protein sequence ID" value="KAK9276953.1"/>
    <property type="molecule type" value="Genomic_DNA"/>
</dbReference>
<accession>A0AAP0WU72</accession>
<organism evidence="1 2">
    <name type="scientific">Liquidambar formosana</name>
    <name type="common">Formosan gum</name>
    <dbReference type="NCBI Taxonomy" id="63359"/>
    <lineage>
        <taxon>Eukaryota</taxon>
        <taxon>Viridiplantae</taxon>
        <taxon>Streptophyta</taxon>
        <taxon>Embryophyta</taxon>
        <taxon>Tracheophyta</taxon>
        <taxon>Spermatophyta</taxon>
        <taxon>Magnoliopsida</taxon>
        <taxon>eudicotyledons</taxon>
        <taxon>Gunneridae</taxon>
        <taxon>Pentapetalae</taxon>
        <taxon>Saxifragales</taxon>
        <taxon>Altingiaceae</taxon>
        <taxon>Liquidambar</taxon>
    </lineage>
</organism>
<evidence type="ECO:0000313" key="2">
    <source>
        <dbReference type="Proteomes" id="UP001415857"/>
    </source>
</evidence>
<name>A0AAP0WU72_LIQFO</name>
<gene>
    <name evidence="1" type="ORF">L1049_006492</name>
</gene>
<comment type="caution">
    <text evidence="1">The sequence shown here is derived from an EMBL/GenBank/DDBJ whole genome shotgun (WGS) entry which is preliminary data.</text>
</comment>
<evidence type="ECO:0000313" key="1">
    <source>
        <dbReference type="EMBL" id="KAK9276953.1"/>
    </source>
</evidence>
<proteinExistence type="predicted"/>
<protein>
    <submittedName>
        <fullName evidence="1">Uncharacterized protein</fullName>
    </submittedName>
</protein>